<dbReference type="OrthoDB" id="210138at2"/>
<feature type="compositionally biased region" description="Basic and acidic residues" evidence="1">
    <location>
        <begin position="126"/>
        <end position="145"/>
    </location>
</feature>
<keyword evidence="2" id="KW-0472">Membrane</keyword>
<evidence type="ECO:0000256" key="2">
    <source>
        <dbReference type="SAM" id="Phobius"/>
    </source>
</evidence>
<keyword evidence="2" id="KW-0812">Transmembrane</keyword>
<organism evidence="3 4">
    <name type="scientific">Caulifigura coniformis</name>
    <dbReference type="NCBI Taxonomy" id="2527983"/>
    <lineage>
        <taxon>Bacteria</taxon>
        <taxon>Pseudomonadati</taxon>
        <taxon>Planctomycetota</taxon>
        <taxon>Planctomycetia</taxon>
        <taxon>Planctomycetales</taxon>
        <taxon>Planctomycetaceae</taxon>
        <taxon>Caulifigura</taxon>
    </lineage>
</organism>
<feature type="compositionally biased region" description="Basic and acidic residues" evidence="1">
    <location>
        <begin position="159"/>
        <end position="171"/>
    </location>
</feature>
<dbReference type="AlphaFoldDB" id="A0A517S7U0"/>
<evidence type="ECO:0000256" key="1">
    <source>
        <dbReference type="SAM" id="MobiDB-lite"/>
    </source>
</evidence>
<sequence>MWCSQCQSDVATEISADGQRLLCTICGEEVRKVFAPSQHPETQSARELLERWSRSELLTSFDPPEVAAATTAAAEPEPPAQELEEPAPVPRPHIAPSAAPKSAPPLAPAAAEESHSGGADLLPSPRPREPEAAKTPREKPADRPVRQIHRPGRPAPARSEARREREPEARKFRVDNAHEEHARQHVEIRPERTNLDAAMDRTEHASAWSNRDFRDDRPHAVLQAPHFDMETYAAAAGRKPGRQESVFGQLLAYLGVGLLTIGTALVVWGYFGGEAVQRYQSTGWLVSTAGQMLLFLGVVTLVSGGMQQTTHEVAQRVEYLGGRMHRIEQSTQELLKGPYFAKERSGAKVKSRDNDDGSYA</sequence>
<dbReference type="InParanoid" id="A0A517S7U0"/>
<evidence type="ECO:0000313" key="4">
    <source>
        <dbReference type="Proteomes" id="UP000315700"/>
    </source>
</evidence>
<protein>
    <submittedName>
        <fullName evidence="3">Uncharacterized protein</fullName>
    </submittedName>
</protein>
<gene>
    <name evidence="3" type="ORF">Pan44_01830</name>
</gene>
<keyword evidence="4" id="KW-1185">Reference proteome</keyword>
<dbReference type="RefSeq" id="WP_145026354.1">
    <property type="nucleotide sequence ID" value="NZ_CP036271.1"/>
</dbReference>
<name>A0A517S7U0_9PLAN</name>
<evidence type="ECO:0000313" key="3">
    <source>
        <dbReference type="EMBL" id="QDT52174.1"/>
    </source>
</evidence>
<feature type="transmembrane region" description="Helical" evidence="2">
    <location>
        <begin position="283"/>
        <end position="302"/>
    </location>
</feature>
<dbReference type="EMBL" id="CP036271">
    <property type="protein sequence ID" value="QDT52174.1"/>
    <property type="molecule type" value="Genomic_DNA"/>
</dbReference>
<keyword evidence="2" id="KW-1133">Transmembrane helix</keyword>
<proteinExistence type="predicted"/>
<feature type="region of interest" description="Disordered" evidence="1">
    <location>
        <begin position="59"/>
        <end position="171"/>
    </location>
</feature>
<dbReference type="KEGG" id="ccos:Pan44_01830"/>
<feature type="compositionally biased region" description="Low complexity" evidence="1">
    <location>
        <begin position="59"/>
        <end position="75"/>
    </location>
</feature>
<feature type="transmembrane region" description="Helical" evidence="2">
    <location>
        <begin position="250"/>
        <end position="271"/>
    </location>
</feature>
<dbReference type="Proteomes" id="UP000315700">
    <property type="component" value="Chromosome"/>
</dbReference>
<reference evidence="3 4" key="1">
    <citation type="submission" date="2019-02" db="EMBL/GenBank/DDBJ databases">
        <title>Deep-cultivation of Planctomycetes and their phenomic and genomic characterization uncovers novel biology.</title>
        <authorList>
            <person name="Wiegand S."/>
            <person name="Jogler M."/>
            <person name="Boedeker C."/>
            <person name="Pinto D."/>
            <person name="Vollmers J."/>
            <person name="Rivas-Marin E."/>
            <person name="Kohn T."/>
            <person name="Peeters S.H."/>
            <person name="Heuer A."/>
            <person name="Rast P."/>
            <person name="Oberbeckmann S."/>
            <person name="Bunk B."/>
            <person name="Jeske O."/>
            <person name="Meyerdierks A."/>
            <person name="Storesund J.E."/>
            <person name="Kallscheuer N."/>
            <person name="Luecker S."/>
            <person name="Lage O.M."/>
            <person name="Pohl T."/>
            <person name="Merkel B.J."/>
            <person name="Hornburger P."/>
            <person name="Mueller R.-W."/>
            <person name="Bruemmer F."/>
            <person name="Labrenz M."/>
            <person name="Spormann A.M."/>
            <person name="Op den Camp H."/>
            <person name="Overmann J."/>
            <person name="Amann R."/>
            <person name="Jetten M.S.M."/>
            <person name="Mascher T."/>
            <person name="Medema M.H."/>
            <person name="Devos D.P."/>
            <person name="Kaster A.-K."/>
            <person name="Ovreas L."/>
            <person name="Rohde M."/>
            <person name="Galperin M.Y."/>
            <person name="Jogler C."/>
        </authorList>
    </citation>
    <scope>NUCLEOTIDE SEQUENCE [LARGE SCALE GENOMIC DNA]</scope>
    <source>
        <strain evidence="3 4">Pan44</strain>
    </source>
</reference>
<accession>A0A517S7U0</accession>